<dbReference type="KEGG" id="capn:CBG49_13555"/>
<dbReference type="Pfam" id="PF04383">
    <property type="entry name" value="KilA-N"/>
    <property type="match status" value="1"/>
</dbReference>
<accession>A0A1Z4BRU5</accession>
<feature type="domain" description="KilA/APSES-type HTH DNA-binding" evidence="1">
    <location>
        <begin position="14"/>
        <end position="100"/>
    </location>
</feature>
<reference evidence="3" key="1">
    <citation type="submission" date="2017-06" db="EMBL/GenBank/DDBJ databases">
        <title>Complete genome sequence of Capnocytophaga sp. KCOM 1579 (=ChDC OS43) isolated from a human refractory periapical abscess lesion.</title>
        <authorList>
            <person name="Kook J.-K."/>
            <person name="Park S.-N."/>
            <person name="Lim Y.K."/>
            <person name="Roh H."/>
        </authorList>
    </citation>
    <scope>NUCLEOTIDE SEQUENCE [LARGE SCALE GENOMIC DNA]</scope>
    <source>
        <strain evidence="3">ChDC OS43</strain>
    </source>
</reference>
<dbReference type="RefSeq" id="WP_088594889.1">
    <property type="nucleotide sequence ID" value="NZ_CP022022.1"/>
</dbReference>
<gene>
    <name evidence="2" type="ORF">CBG49_13555</name>
</gene>
<proteinExistence type="predicted"/>
<name>A0A1Z4BRU5_9FLAO</name>
<dbReference type="SMART" id="SM01252">
    <property type="entry name" value="KilA-N"/>
    <property type="match status" value="1"/>
</dbReference>
<evidence type="ECO:0000313" key="2">
    <source>
        <dbReference type="EMBL" id="ASF44031.1"/>
    </source>
</evidence>
<keyword evidence="3" id="KW-1185">Reference proteome</keyword>
<dbReference type="InterPro" id="IPR018004">
    <property type="entry name" value="KilA/APSES_HTH"/>
</dbReference>
<evidence type="ECO:0000259" key="1">
    <source>
        <dbReference type="SMART" id="SM01252"/>
    </source>
</evidence>
<sequence length="101" mass="11600">MTPINNKLKVQDIEISLATIDNQDYISLTDMAKGKNDEARAADIIKNCIRNRSTLEFLGTWEILYNPNFKVVEFDHFKKEAGLPTFTISVLNWVESTSEIY</sequence>
<dbReference type="Proteomes" id="UP000197007">
    <property type="component" value="Chromosome"/>
</dbReference>
<dbReference type="AlphaFoldDB" id="A0A1Z4BRU5"/>
<dbReference type="EMBL" id="CP022022">
    <property type="protein sequence ID" value="ASF44031.1"/>
    <property type="molecule type" value="Genomic_DNA"/>
</dbReference>
<evidence type="ECO:0000313" key="3">
    <source>
        <dbReference type="Proteomes" id="UP000197007"/>
    </source>
</evidence>
<organism evidence="2 3">
    <name type="scientific">Capnocytophaga endodontalis</name>
    <dbReference type="NCBI Taxonomy" id="2708117"/>
    <lineage>
        <taxon>Bacteria</taxon>
        <taxon>Pseudomonadati</taxon>
        <taxon>Bacteroidota</taxon>
        <taxon>Flavobacteriia</taxon>
        <taxon>Flavobacteriales</taxon>
        <taxon>Flavobacteriaceae</taxon>
        <taxon>Capnocytophaga</taxon>
    </lineage>
</organism>
<protein>
    <recommendedName>
        <fullName evidence="1">KilA/APSES-type HTH DNA-binding domain-containing protein</fullName>
    </recommendedName>
</protein>